<evidence type="ECO:0000259" key="1">
    <source>
        <dbReference type="Pfam" id="PF07883"/>
    </source>
</evidence>
<dbReference type="EMBL" id="MCGR01000004">
    <property type="protein sequence ID" value="ORY90084.1"/>
    <property type="molecule type" value="Genomic_DNA"/>
</dbReference>
<comment type="caution">
    <text evidence="2">The sequence shown here is derived from an EMBL/GenBank/DDBJ whole genome shotgun (WGS) entry which is preliminary data.</text>
</comment>
<reference evidence="2 3" key="1">
    <citation type="submission" date="2016-07" db="EMBL/GenBank/DDBJ databases">
        <title>Pervasive Adenine N6-methylation of Active Genes in Fungi.</title>
        <authorList>
            <consortium name="DOE Joint Genome Institute"/>
            <person name="Mondo S.J."/>
            <person name="Dannebaum R.O."/>
            <person name="Kuo R.C."/>
            <person name="Labutti K."/>
            <person name="Haridas S."/>
            <person name="Kuo A."/>
            <person name="Salamov A."/>
            <person name="Ahrendt S.R."/>
            <person name="Lipzen A."/>
            <person name="Sullivan W."/>
            <person name="Andreopoulos W.B."/>
            <person name="Clum A."/>
            <person name="Lindquist E."/>
            <person name="Daum C."/>
            <person name="Ramamoorthy G.K."/>
            <person name="Gryganskyi A."/>
            <person name="Culley D."/>
            <person name="Magnuson J.K."/>
            <person name="James T.Y."/>
            <person name="O'Malley M.A."/>
            <person name="Stajich J.E."/>
            <person name="Spatafora J.W."/>
            <person name="Visel A."/>
            <person name="Grigoriev I.V."/>
        </authorList>
    </citation>
    <scope>NUCLEOTIDE SEQUENCE [LARGE SCALE GENOMIC DNA]</scope>
    <source>
        <strain evidence="2 3">62-1032</strain>
    </source>
</reference>
<dbReference type="CDD" id="cd02231">
    <property type="entry name" value="cupin_BLL6423-like"/>
    <property type="match status" value="1"/>
</dbReference>
<dbReference type="Gene3D" id="2.60.120.10">
    <property type="entry name" value="Jelly Rolls"/>
    <property type="match status" value="1"/>
</dbReference>
<feature type="domain" description="Cupin type-2" evidence="1">
    <location>
        <begin position="80"/>
        <end position="139"/>
    </location>
</feature>
<sequence>MTSPLPAIRRVVTSHSSEGEARVWIDDEVKRVPVPGTSDGVTFSLAWVTDEHPAEIQTEVDGATLKIGELTNDNGSVVRYVDMPPGHTSPMHRTTSIDYGFVLFGSIELELSDGSRTHIKQGEMVVQRGTDHLWRNPSATEWARKSFPSLRSSWMVYVLLPAKPIVIDGQVLGDKSIH</sequence>
<dbReference type="STRING" id="106004.A0A1Y2G0A6"/>
<dbReference type="OrthoDB" id="5840532at2759"/>
<proteinExistence type="predicted"/>
<dbReference type="PANTHER" id="PTHR36156:SF2">
    <property type="entry name" value="CUPIN TYPE-2 DOMAIN-CONTAINING PROTEIN"/>
    <property type="match status" value="1"/>
</dbReference>
<evidence type="ECO:0000313" key="3">
    <source>
        <dbReference type="Proteomes" id="UP000193467"/>
    </source>
</evidence>
<dbReference type="InterPro" id="IPR013096">
    <property type="entry name" value="Cupin_2"/>
</dbReference>
<keyword evidence="3" id="KW-1185">Reference proteome</keyword>
<evidence type="ECO:0000313" key="2">
    <source>
        <dbReference type="EMBL" id="ORY90084.1"/>
    </source>
</evidence>
<name>A0A1Y2G0A6_9BASI</name>
<accession>A0A1Y2G0A6</accession>
<dbReference type="Proteomes" id="UP000193467">
    <property type="component" value="Unassembled WGS sequence"/>
</dbReference>
<dbReference type="Pfam" id="PF07883">
    <property type="entry name" value="Cupin_2"/>
    <property type="match status" value="1"/>
</dbReference>
<dbReference type="InterPro" id="IPR014710">
    <property type="entry name" value="RmlC-like_jellyroll"/>
</dbReference>
<dbReference type="InterPro" id="IPR011051">
    <property type="entry name" value="RmlC_Cupin_sf"/>
</dbReference>
<gene>
    <name evidence="2" type="ORF">BCR35DRAFT_287287</name>
</gene>
<protein>
    <submittedName>
        <fullName evidence="2">Cupin domain protein</fullName>
    </submittedName>
</protein>
<dbReference type="AlphaFoldDB" id="A0A1Y2G0A6"/>
<organism evidence="2 3">
    <name type="scientific">Leucosporidium creatinivorum</name>
    <dbReference type="NCBI Taxonomy" id="106004"/>
    <lineage>
        <taxon>Eukaryota</taxon>
        <taxon>Fungi</taxon>
        <taxon>Dikarya</taxon>
        <taxon>Basidiomycota</taxon>
        <taxon>Pucciniomycotina</taxon>
        <taxon>Microbotryomycetes</taxon>
        <taxon>Leucosporidiales</taxon>
        <taxon>Leucosporidium</taxon>
    </lineage>
</organism>
<dbReference type="SUPFAM" id="SSF51182">
    <property type="entry name" value="RmlC-like cupins"/>
    <property type="match status" value="1"/>
</dbReference>
<dbReference type="PANTHER" id="PTHR36156">
    <property type="entry name" value="SLR2101 PROTEIN"/>
    <property type="match status" value="1"/>
</dbReference>
<dbReference type="InterPro" id="IPR047142">
    <property type="entry name" value="OryJ/VirC-like"/>
</dbReference>
<dbReference type="InParanoid" id="A0A1Y2G0A6"/>